<keyword evidence="2" id="KW-1185">Reference proteome</keyword>
<protein>
    <submittedName>
        <fullName evidence="1">Uncharacterized protein</fullName>
    </submittedName>
</protein>
<sequence length="68" mass="7803">MSRSSRPPEHPTTLPLPSTVDLNLPVELLLTLKPLIPLTLKLCAYCLTYRPTDPSYWHSIAGYERYDF</sequence>
<name>U1G255_ENDPU</name>
<dbReference type="RefSeq" id="XP_007803049.1">
    <property type="nucleotide sequence ID" value="XM_007804858.1"/>
</dbReference>
<proteinExistence type="predicted"/>
<dbReference type="GeneID" id="19238543"/>
<dbReference type="HOGENOM" id="CLU_2793962_0_0_1"/>
<accession>U1G255</accession>
<evidence type="ECO:0000313" key="2">
    <source>
        <dbReference type="Proteomes" id="UP000019373"/>
    </source>
</evidence>
<organism evidence="1 2">
    <name type="scientific">Endocarpon pusillum (strain Z07020 / HMAS-L-300199)</name>
    <name type="common">Lichen-forming fungus</name>
    <dbReference type="NCBI Taxonomy" id="1263415"/>
    <lineage>
        <taxon>Eukaryota</taxon>
        <taxon>Fungi</taxon>
        <taxon>Dikarya</taxon>
        <taxon>Ascomycota</taxon>
        <taxon>Pezizomycotina</taxon>
        <taxon>Eurotiomycetes</taxon>
        <taxon>Chaetothyriomycetidae</taxon>
        <taxon>Verrucariales</taxon>
        <taxon>Verrucariaceae</taxon>
        <taxon>Endocarpon</taxon>
    </lineage>
</organism>
<dbReference type="AlphaFoldDB" id="U1G255"/>
<dbReference type="Proteomes" id="UP000019373">
    <property type="component" value="Unassembled WGS sequence"/>
</dbReference>
<gene>
    <name evidence="1" type="ORF">EPUS_03502</name>
</gene>
<dbReference type="EMBL" id="KE721224">
    <property type="protein sequence ID" value="ERF71347.1"/>
    <property type="molecule type" value="Genomic_DNA"/>
</dbReference>
<evidence type="ECO:0000313" key="1">
    <source>
        <dbReference type="EMBL" id="ERF71347.1"/>
    </source>
</evidence>
<reference evidence="2" key="1">
    <citation type="journal article" date="2014" name="BMC Genomics">
        <title>Genome characteristics reveal the impact of lichenization on lichen-forming fungus Endocarpon pusillum Hedwig (Verrucariales, Ascomycota).</title>
        <authorList>
            <person name="Wang Y.-Y."/>
            <person name="Liu B."/>
            <person name="Zhang X.-Y."/>
            <person name="Zhou Q.-M."/>
            <person name="Zhang T."/>
            <person name="Li H."/>
            <person name="Yu Y.-F."/>
            <person name="Zhang X.-L."/>
            <person name="Hao X.-Y."/>
            <person name="Wang M."/>
            <person name="Wang L."/>
            <person name="Wei J.-C."/>
        </authorList>
    </citation>
    <scope>NUCLEOTIDE SEQUENCE [LARGE SCALE GENOMIC DNA]</scope>
    <source>
        <strain evidence="2">Z07020 / HMAS-L-300199</strain>
    </source>
</reference>